<keyword evidence="1" id="KW-0812">Transmembrane</keyword>
<evidence type="ECO:0000313" key="3">
    <source>
        <dbReference type="Proteomes" id="UP000623842"/>
    </source>
</evidence>
<reference evidence="2" key="2">
    <citation type="submission" date="2020-09" db="EMBL/GenBank/DDBJ databases">
        <authorList>
            <person name="Sun Q."/>
            <person name="Kim S."/>
        </authorList>
    </citation>
    <scope>NUCLEOTIDE SEQUENCE</scope>
    <source>
        <strain evidence="2">KCTC 42731</strain>
    </source>
</reference>
<accession>A0A919BL89</accession>
<comment type="caution">
    <text evidence="2">The sequence shown here is derived from an EMBL/GenBank/DDBJ whole genome shotgun (WGS) entry which is preliminary data.</text>
</comment>
<evidence type="ECO:0000313" key="2">
    <source>
        <dbReference type="EMBL" id="GHF97799.1"/>
    </source>
</evidence>
<keyword evidence="1" id="KW-1133">Transmembrane helix</keyword>
<sequence>MLLEILLVFAPFVVFVLCAIVGRLLYRVAKKRKALAFVFGVAVQMFLPDPQVEKTIKMIVSEKKLQKSVENEEDK</sequence>
<keyword evidence="1" id="KW-0472">Membrane</keyword>
<dbReference type="Proteomes" id="UP000623842">
    <property type="component" value="Unassembled WGS sequence"/>
</dbReference>
<evidence type="ECO:0000256" key="1">
    <source>
        <dbReference type="SAM" id="Phobius"/>
    </source>
</evidence>
<dbReference type="RefSeq" id="WP_189771692.1">
    <property type="nucleotide sequence ID" value="NZ_BNCK01000006.1"/>
</dbReference>
<proteinExistence type="predicted"/>
<name>A0A919BL89_9GAMM</name>
<protein>
    <submittedName>
        <fullName evidence="2">Uncharacterized protein</fullName>
    </submittedName>
</protein>
<dbReference type="EMBL" id="BNCK01000006">
    <property type="protein sequence ID" value="GHF97799.1"/>
    <property type="molecule type" value="Genomic_DNA"/>
</dbReference>
<organism evidence="2 3">
    <name type="scientific">Thalassotalea marina</name>
    <dbReference type="NCBI Taxonomy" id="1673741"/>
    <lineage>
        <taxon>Bacteria</taxon>
        <taxon>Pseudomonadati</taxon>
        <taxon>Pseudomonadota</taxon>
        <taxon>Gammaproteobacteria</taxon>
        <taxon>Alteromonadales</taxon>
        <taxon>Colwelliaceae</taxon>
        <taxon>Thalassotalea</taxon>
    </lineage>
</organism>
<gene>
    <name evidence="2" type="ORF">GCM10017161_27570</name>
</gene>
<dbReference type="AlphaFoldDB" id="A0A919BL89"/>
<reference evidence="2" key="1">
    <citation type="journal article" date="2014" name="Int. J. Syst. Evol. Microbiol.">
        <title>Complete genome sequence of Corynebacterium casei LMG S-19264T (=DSM 44701T), isolated from a smear-ripened cheese.</title>
        <authorList>
            <consortium name="US DOE Joint Genome Institute (JGI-PGF)"/>
            <person name="Walter F."/>
            <person name="Albersmeier A."/>
            <person name="Kalinowski J."/>
            <person name="Ruckert C."/>
        </authorList>
    </citation>
    <scope>NUCLEOTIDE SEQUENCE</scope>
    <source>
        <strain evidence="2">KCTC 42731</strain>
    </source>
</reference>
<feature type="transmembrane region" description="Helical" evidence="1">
    <location>
        <begin position="6"/>
        <end position="26"/>
    </location>
</feature>
<keyword evidence="3" id="KW-1185">Reference proteome</keyword>